<dbReference type="AlphaFoldDB" id="A0A0A1UG88"/>
<sequence>MGGSSYHRFGEDNTKSVLTCEFKKVLVLSVSLFFVLMSGALFISLFIVKVPLPDITETTRVVGTIQTLQIPIHEVLEQVDQIAKSMRRSNVLGQIIGEIVNTTLLSVQNNEITDKELVVQFEAFLDGFSVFLEKLNDSIFKRFVPDSLVSEVRELADKIKEMNPILIELYGKMTEINSNFKGFFSVFDIIQKKMSVLLYKTPQIEKMFNNLNIALDMGNEKAKMIVDMWNLSSVVFSIVCGFIFFSSLYIGYFSWFNLF</sequence>
<keyword evidence="3" id="KW-1185">Reference proteome</keyword>
<evidence type="ECO:0000256" key="1">
    <source>
        <dbReference type="SAM" id="Phobius"/>
    </source>
</evidence>
<dbReference type="RefSeq" id="XP_004261391.1">
    <property type="nucleotide sequence ID" value="XM_004261343.1"/>
</dbReference>
<evidence type="ECO:0000313" key="2">
    <source>
        <dbReference type="EMBL" id="ELP94620.1"/>
    </source>
</evidence>
<dbReference type="GeneID" id="14893642"/>
<protein>
    <submittedName>
        <fullName evidence="2">Uncharacterized protein</fullName>
    </submittedName>
</protein>
<keyword evidence="1" id="KW-0472">Membrane</keyword>
<organism evidence="2 3">
    <name type="scientific">Entamoeba invadens IP1</name>
    <dbReference type="NCBI Taxonomy" id="370355"/>
    <lineage>
        <taxon>Eukaryota</taxon>
        <taxon>Amoebozoa</taxon>
        <taxon>Evosea</taxon>
        <taxon>Archamoebae</taxon>
        <taxon>Mastigamoebida</taxon>
        <taxon>Entamoebidae</taxon>
        <taxon>Entamoeba</taxon>
    </lineage>
</organism>
<dbReference type="EMBL" id="KB206184">
    <property type="protein sequence ID" value="ELP94620.1"/>
    <property type="molecule type" value="Genomic_DNA"/>
</dbReference>
<feature type="transmembrane region" description="Helical" evidence="1">
    <location>
        <begin position="231"/>
        <end position="255"/>
    </location>
</feature>
<dbReference type="KEGG" id="eiv:EIN_498100"/>
<feature type="transmembrane region" description="Helical" evidence="1">
    <location>
        <begin position="25"/>
        <end position="48"/>
    </location>
</feature>
<dbReference type="Proteomes" id="UP000014680">
    <property type="component" value="Unassembled WGS sequence"/>
</dbReference>
<name>A0A0A1UG88_ENTIV</name>
<reference evidence="2 3" key="1">
    <citation type="submission" date="2012-10" db="EMBL/GenBank/DDBJ databases">
        <authorList>
            <person name="Zafar N."/>
            <person name="Inman J."/>
            <person name="Hall N."/>
            <person name="Lorenzi H."/>
            <person name="Caler E."/>
        </authorList>
    </citation>
    <scope>NUCLEOTIDE SEQUENCE [LARGE SCALE GENOMIC DNA]</scope>
    <source>
        <strain evidence="2 3">IP1</strain>
    </source>
</reference>
<dbReference type="OMA" id="IEGFVQF"/>
<dbReference type="OrthoDB" id="28964at2759"/>
<keyword evidence="1" id="KW-0812">Transmembrane</keyword>
<gene>
    <name evidence="2" type="ORF">EIN_498100</name>
</gene>
<dbReference type="VEuPathDB" id="AmoebaDB:EIN_498100"/>
<accession>A0A0A1UG88</accession>
<proteinExistence type="predicted"/>
<evidence type="ECO:0000313" key="3">
    <source>
        <dbReference type="Proteomes" id="UP000014680"/>
    </source>
</evidence>
<keyword evidence="1" id="KW-1133">Transmembrane helix</keyword>